<dbReference type="Gene3D" id="3.40.50.880">
    <property type="match status" value="1"/>
</dbReference>
<reference evidence="1 2" key="1">
    <citation type="submission" date="2011-01" db="EMBL/GenBank/DDBJ databases">
        <authorList>
            <person name="Muzny D."/>
            <person name="Qin X."/>
            <person name="Deng J."/>
            <person name="Jiang H."/>
            <person name="Liu Y."/>
            <person name="Qu J."/>
            <person name="Song X.-Z."/>
            <person name="Zhang L."/>
            <person name="Thornton R."/>
            <person name="Coyle M."/>
            <person name="Francisco L."/>
            <person name="Jackson L."/>
            <person name="Javaid M."/>
            <person name="Korchina V."/>
            <person name="Kovar C."/>
            <person name="Mata R."/>
            <person name="Mathew T."/>
            <person name="Ngo R."/>
            <person name="Nguyen L."/>
            <person name="Nguyen N."/>
            <person name="Okwuonu G."/>
            <person name="Ongeri F."/>
            <person name="Pham C."/>
            <person name="Simmons D."/>
            <person name="Wilczek-Boney K."/>
            <person name="Hale W."/>
            <person name="Jakkamsetti A."/>
            <person name="Pham P."/>
            <person name="Ruth R."/>
            <person name="San Lucas F."/>
            <person name="Warren J."/>
            <person name="Zhang J."/>
            <person name="Zhao Z."/>
            <person name="Zhou C."/>
            <person name="Zhu D."/>
            <person name="Lee S."/>
            <person name="Bess C."/>
            <person name="Blankenburg K."/>
            <person name="Forbes L."/>
            <person name="Fu Q."/>
            <person name="Gubbala S."/>
            <person name="Hirani K."/>
            <person name="Jayaseelan J.C."/>
            <person name="Lara F."/>
            <person name="Munidasa M."/>
            <person name="Palculict T."/>
            <person name="Patil S."/>
            <person name="Pu L.-L."/>
            <person name="Saada N."/>
            <person name="Tang L."/>
            <person name="Weissenberger G."/>
            <person name="Zhu Y."/>
            <person name="Hemphill L."/>
            <person name="Shang Y."/>
            <person name="Youmans B."/>
            <person name="Ayvaz T."/>
            <person name="Ross M."/>
            <person name="Santibanez J."/>
            <person name="Aqrawi P."/>
            <person name="Gross S."/>
            <person name="Joshi V."/>
            <person name="Fowler G."/>
            <person name="Nazareth L."/>
            <person name="Reid J."/>
            <person name="Worley K."/>
            <person name="Petrosino J."/>
            <person name="Highlander S."/>
            <person name="Gibbs R."/>
        </authorList>
    </citation>
    <scope>NUCLEOTIDE SEQUENCE [LARGE SCALE GENOMIC DNA]</scope>
    <source>
        <strain evidence="1 2">ATCC 12755</strain>
    </source>
</reference>
<dbReference type="InterPro" id="IPR011697">
    <property type="entry name" value="Peptidase_C26"/>
</dbReference>
<comment type="caution">
    <text evidence="1">The sequence shown here is derived from an EMBL/GenBank/DDBJ whole genome shotgun (WGS) entry which is preliminary data.</text>
</comment>
<evidence type="ECO:0000313" key="1">
    <source>
        <dbReference type="EMBL" id="EGC70116.1"/>
    </source>
</evidence>
<dbReference type="InterPro" id="IPR044668">
    <property type="entry name" value="PuuD-like"/>
</dbReference>
<dbReference type="Pfam" id="PF07722">
    <property type="entry name" value="Peptidase_C26"/>
    <property type="match status" value="1"/>
</dbReference>
<dbReference type="InterPro" id="IPR029062">
    <property type="entry name" value="Class_I_gatase-like"/>
</dbReference>
<protein>
    <submittedName>
        <fullName evidence="1">Peptidase C26</fullName>
    </submittedName>
</protein>
<dbReference type="PROSITE" id="PS51273">
    <property type="entry name" value="GATASE_TYPE_1"/>
    <property type="match status" value="1"/>
</dbReference>
<dbReference type="GO" id="GO:0033969">
    <property type="term" value="F:gamma-glutamyl-gamma-aminobutyrate hydrolase activity"/>
    <property type="evidence" value="ECO:0007669"/>
    <property type="project" value="TreeGrafter"/>
</dbReference>
<accession>F0EJ66</accession>
<dbReference type="PANTHER" id="PTHR43235:SF1">
    <property type="entry name" value="GLUTAMINE AMIDOTRANSFERASE PB2B2.05-RELATED"/>
    <property type="match status" value="1"/>
</dbReference>
<dbReference type="FunFam" id="3.40.50.880:FF:000030">
    <property type="entry name" value="Gamma-glutamyl-gamma-aminobutyrate hydrolase PuuD"/>
    <property type="match status" value="1"/>
</dbReference>
<dbReference type="AlphaFoldDB" id="F0EJ66"/>
<proteinExistence type="predicted"/>
<evidence type="ECO:0000313" key="2">
    <source>
        <dbReference type="Proteomes" id="UP000004835"/>
    </source>
</evidence>
<dbReference type="SUPFAM" id="SSF52317">
    <property type="entry name" value="Class I glutamine amidotransferase-like"/>
    <property type="match status" value="1"/>
</dbReference>
<dbReference type="HOGENOM" id="CLU_030756_2_1_9"/>
<sequence length="274" mass="30680">MVIKSKLFAKNKAKMLEKRTSCPFFFSFHLLIERFDQMKPIIGIAANERPMIEEAEHWLSYTPKNFVTHIQQAQGIPLILPMGVVEDAATYISKIDKLLLAGGHDVSPDHYGEDPHPLIQGIHPDRDVFELALIKEAVAQNKPIFGICRGMQLLNVAFGGSLYQDLSLIDHPTIKHVQLPTFFQFPTHRVEIKADSRLAALLGTTYQVNSFHHQAVKTVADDFNVTATAPDGVVEAIESTAYGAPILGIQWHPELAAHKLPSEQSIFDFFVQEF</sequence>
<organism evidence="1 2">
    <name type="scientific">Enterococcus casseliflavus ATCC 12755</name>
    <dbReference type="NCBI Taxonomy" id="888066"/>
    <lineage>
        <taxon>Bacteria</taxon>
        <taxon>Bacillati</taxon>
        <taxon>Bacillota</taxon>
        <taxon>Bacilli</taxon>
        <taxon>Lactobacillales</taxon>
        <taxon>Enterococcaceae</taxon>
        <taxon>Enterococcus</taxon>
    </lineage>
</organism>
<dbReference type="PANTHER" id="PTHR43235">
    <property type="entry name" value="GLUTAMINE AMIDOTRANSFERASE PB2B2.05-RELATED"/>
    <property type="match status" value="1"/>
</dbReference>
<dbReference type="GO" id="GO:0005829">
    <property type="term" value="C:cytosol"/>
    <property type="evidence" value="ECO:0007669"/>
    <property type="project" value="TreeGrafter"/>
</dbReference>
<dbReference type="Proteomes" id="UP000004835">
    <property type="component" value="Unassembled WGS sequence"/>
</dbReference>
<gene>
    <name evidence="1" type="ORF">HMPREF9087_1504</name>
</gene>
<dbReference type="GO" id="GO:0006598">
    <property type="term" value="P:polyamine catabolic process"/>
    <property type="evidence" value="ECO:0007669"/>
    <property type="project" value="TreeGrafter"/>
</dbReference>
<dbReference type="EMBL" id="AEWT01000010">
    <property type="protein sequence ID" value="EGC70116.1"/>
    <property type="molecule type" value="Genomic_DNA"/>
</dbReference>
<name>F0EJ66_ENTCA</name>
<dbReference type="CDD" id="cd01745">
    <property type="entry name" value="GATase1_2"/>
    <property type="match status" value="1"/>
</dbReference>